<dbReference type="AlphaFoldDB" id="A0A4Q9PHD4"/>
<gene>
    <name evidence="1" type="ORF">BD310DRAFT_938853</name>
</gene>
<evidence type="ECO:0000313" key="2">
    <source>
        <dbReference type="Proteomes" id="UP000292082"/>
    </source>
</evidence>
<name>A0A4Q9PHD4_9APHY</name>
<proteinExistence type="predicted"/>
<accession>A0A4Q9PHD4</accession>
<evidence type="ECO:0000313" key="1">
    <source>
        <dbReference type="EMBL" id="TBU53002.1"/>
    </source>
</evidence>
<reference evidence="1 2" key="1">
    <citation type="submission" date="2019-01" db="EMBL/GenBank/DDBJ databases">
        <title>Draft genome sequences of three monokaryotic isolates of the white-rot basidiomycete fungus Dichomitus squalens.</title>
        <authorList>
            <consortium name="DOE Joint Genome Institute"/>
            <person name="Lopez S.C."/>
            <person name="Andreopoulos B."/>
            <person name="Pangilinan J."/>
            <person name="Lipzen A."/>
            <person name="Riley R."/>
            <person name="Ahrendt S."/>
            <person name="Ng V."/>
            <person name="Barry K."/>
            <person name="Daum C."/>
            <person name="Grigoriev I.V."/>
            <person name="Hilden K.S."/>
            <person name="Makela M.R."/>
            <person name="de Vries R.P."/>
        </authorList>
    </citation>
    <scope>NUCLEOTIDE SEQUENCE [LARGE SCALE GENOMIC DNA]</scope>
    <source>
        <strain evidence="1 2">CBS 464.89</strain>
    </source>
</reference>
<dbReference type="Proteomes" id="UP000292082">
    <property type="component" value="Unassembled WGS sequence"/>
</dbReference>
<sequence>MLTYASFQLLCSFFCGNRITSLWIRNACSAPNGSSIEFCNRNSRCKGCPSSNAAGTNQLVRKLHIQMRILRGRAGIRGFFSPASTVARMRGYHKRRSSPFAELFRDAHWLEIEAPS</sequence>
<organism evidence="1 2">
    <name type="scientific">Dichomitus squalens</name>
    <dbReference type="NCBI Taxonomy" id="114155"/>
    <lineage>
        <taxon>Eukaryota</taxon>
        <taxon>Fungi</taxon>
        <taxon>Dikarya</taxon>
        <taxon>Basidiomycota</taxon>
        <taxon>Agaricomycotina</taxon>
        <taxon>Agaricomycetes</taxon>
        <taxon>Polyporales</taxon>
        <taxon>Polyporaceae</taxon>
        <taxon>Dichomitus</taxon>
    </lineage>
</organism>
<dbReference type="EMBL" id="ML145228">
    <property type="protein sequence ID" value="TBU53002.1"/>
    <property type="molecule type" value="Genomic_DNA"/>
</dbReference>
<keyword evidence="2" id="KW-1185">Reference proteome</keyword>
<protein>
    <submittedName>
        <fullName evidence="1">Uncharacterized protein</fullName>
    </submittedName>
</protein>